<dbReference type="InterPro" id="IPR025736">
    <property type="entry name" value="PucR_C-HTH_dom"/>
</dbReference>
<organism evidence="3 4">
    <name type="scientific">Rhodococcus triatomae</name>
    <dbReference type="NCBI Taxonomy" id="300028"/>
    <lineage>
        <taxon>Bacteria</taxon>
        <taxon>Bacillati</taxon>
        <taxon>Actinomycetota</taxon>
        <taxon>Actinomycetes</taxon>
        <taxon>Mycobacteriales</taxon>
        <taxon>Nocardiaceae</taxon>
        <taxon>Rhodococcus</taxon>
    </lineage>
</organism>
<dbReference type="InterPro" id="IPR025751">
    <property type="entry name" value="RsbRD_N_dom"/>
</dbReference>
<reference evidence="3 4" key="1">
    <citation type="submission" date="2016-10" db="EMBL/GenBank/DDBJ databases">
        <authorList>
            <person name="de Groot N.N."/>
        </authorList>
    </citation>
    <scope>NUCLEOTIDE SEQUENCE [LARGE SCALE GENOMIC DNA]</scope>
    <source>
        <strain evidence="3 4">DSM 44892</strain>
    </source>
</reference>
<keyword evidence="4" id="KW-1185">Reference proteome</keyword>
<feature type="domain" description="PucR C-terminal helix-turn-helix" evidence="1">
    <location>
        <begin position="340"/>
        <end position="397"/>
    </location>
</feature>
<dbReference type="AlphaFoldDB" id="A0A1G8SG22"/>
<dbReference type="InterPro" id="IPR051448">
    <property type="entry name" value="CdaR-like_regulators"/>
</dbReference>
<proteinExistence type="predicted"/>
<feature type="domain" description="RsbT co-antagonist protein RsbRD N-terminal" evidence="2">
    <location>
        <begin position="52"/>
        <end position="154"/>
    </location>
</feature>
<name>A0A1G8SG22_9NOCA</name>
<dbReference type="OrthoDB" id="4535840at2"/>
<protein>
    <submittedName>
        <fullName evidence="3">PucR C-terminal helix-turn-helix domain-containing protein</fullName>
    </submittedName>
</protein>
<dbReference type="Gene3D" id="1.10.10.2840">
    <property type="entry name" value="PucR C-terminal helix-turn-helix domain"/>
    <property type="match status" value="1"/>
</dbReference>
<dbReference type="PANTHER" id="PTHR33744:SF7">
    <property type="entry name" value="PUCR FAMILY TRANSCRIPTIONAL REGULATOR"/>
    <property type="match status" value="1"/>
</dbReference>
<dbReference type="RefSeq" id="WP_139183361.1">
    <property type="nucleotide sequence ID" value="NZ_CP048813.1"/>
</dbReference>
<dbReference type="Pfam" id="PF13556">
    <property type="entry name" value="HTH_30"/>
    <property type="match status" value="1"/>
</dbReference>
<dbReference type="Pfam" id="PF14361">
    <property type="entry name" value="RsbRD_N"/>
    <property type="match status" value="1"/>
</dbReference>
<dbReference type="PANTHER" id="PTHR33744">
    <property type="entry name" value="CARBOHYDRATE DIACID REGULATOR"/>
    <property type="match status" value="1"/>
</dbReference>
<evidence type="ECO:0000259" key="1">
    <source>
        <dbReference type="Pfam" id="PF13556"/>
    </source>
</evidence>
<evidence type="ECO:0000313" key="4">
    <source>
        <dbReference type="Proteomes" id="UP000183263"/>
    </source>
</evidence>
<dbReference type="EMBL" id="FNDN01000021">
    <property type="protein sequence ID" value="SDJ28158.1"/>
    <property type="molecule type" value="Genomic_DNA"/>
</dbReference>
<dbReference type="Proteomes" id="UP000183263">
    <property type="component" value="Unassembled WGS sequence"/>
</dbReference>
<sequence>MSSEPPGMSSELGGLRIAGEPASSMLADPDFTGTIIAHFATCAGPGRALACDDTSGEVTRLTAGCLELARNALDRRRTPTEADLAPVAEAAARWAEAGVALEAVLQLLHESVRMAWRRIAGEAGAPDTEHVRAAAELFGSVLGKITVAAAGAYEGVLALVVETPPASAPERRPQPSPPSTETPAFGGDTSLSFVVLAVHVSTEPDGQRRSTAHDRRLRAQIRAELTRACGPTTLSVLTPDGGTVLLPGTPARDRVDELVDRLSRAADLPVYAAAVPAAALDLAEASHQAHELLDLALRLRLPPGVHRIDELVFEYQVTRPGWGREGLADLLAPLARAPELLLTLETHIDTDLSRKQTALRLDVHPNTVDYRLRRIADLTGLDPSRQDGLRVLETALLSTRL</sequence>
<evidence type="ECO:0000313" key="3">
    <source>
        <dbReference type="EMBL" id="SDJ28158.1"/>
    </source>
</evidence>
<dbReference type="InterPro" id="IPR042070">
    <property type="entry name" value="PucR_C-HTH_sf"/>
</dbReference>
<gene>
    <name evidence="3" type="ORF">SAMN05444695_12133</name>
</gene>
<accession>A0A1G8SG22</accession>
<evidence type="ECO:0000259" key="2">
    <source>
        <dbReference type="Pfam" id="PF14361"/>
    </source>
</evidence>